<dbReference type="SUPFAM" id="SSF82784">
    <property type="entry name" value="OsmC-like"/>
    <property type="match status" value="1"/>
</dbReference>
<gene>
    <name evidence="1" type="ORF">SAMN02745729_105101</name>
</gene>
<sequence>MSMNVSVNWDGDDRFKATTGSGFEVVIDKDLQQGPRPMELVLTGLGGCTSVDVVGILRKARQDVTACVAEISAERSDEVPSVFTEIHVKFIVSGRKLKPAAVERAVRLSAEQYCSASLMLERGGVKISHSFEIVDVE</sequence>
<dbReference type="Gene3D" id="3.30.300.20">
    <property type="match status" value="1"/>
</dbReference>
<dbReference type="Proteomes" id="UP000242469">
    <property type="component" value="Unassembled WGS sequence"/>
</dbReference>
<dbReference type="AlphaFoldDB" id="A0A1H4CQD7"/>
<dbReference type="InterPro" id="IPR015946">
    <property type="entry name" value="KH_dom-like_a/b"/>
</dbReference>
<dbReference type="OrthoDB" id="9804010at2"/>
<dbReference type="PANTHER" id="PTHR34352:SF1">
    <property type="entry name" value="PROTEIN YHFA"/>
    <property type="match status" value="1"/>
</dbReference>
<protein>
    <submittedName>
        <fullName evidence="1">Putative redox protein</fullName>
    </submittedName>
</protein>
<evidence type="ECO:0000313" key="2">
    <source>
        <dbReference type="Proteomes" id="UP000242469"/>
    </source>
</evidence>
<dbReference type="Pfam" id="PF02566">
    <property type="entry name" value="OsmC"/>
    <property type="match status" value="1"/>
</dbReference>
<accession>A0A1H4CQD7</accession>
<dbReference type="PANTHER" id="PTHR34352">
    <property type="entry name" value="PROTEIN YHFA"/>
    <property type="match status" value="1"/>
</dbReference>
<dbReference type="STRING" id="1122198.SAMN02745729_105101"/>
<dbReference type="InterPro" id="IPR036102">
    <property type="entry name" value="OsmC/Ohrsf"/>
</dbReference>
<reference evidence="2" key="1">
    <citation type="submission" date="2016-10" db="EMBL/GenBank/DDBJ databases">
        <authorList>
            <person name="Varghese N."/>
            <person name="Submissions S."/>
        </authorList>
    </citation>
    <scope>NUCLEOTIDE SEQUENCE [LARGE SCALE GENOMIC DNA]</scope>
    <source>
        <strain evidence="2">DSM 11526</strain>
    </source>
</reference>
<name>A0A1H4CQD7_9GAMM</name>
<proteinExistence type="predicted"/>
<keyword evidence="2" id="KW-1185">Reference proteome</keyword>
<organism evidence="1 2">
    <name type="scientific">Marinobacterium iners DSM 11526</name>
    <dbReference type="NCBI Taxonomy" id="1122198"/>
    <lineage>
        <taxon>Bacteria</taxon>
        <taxon>Pseudomonadati</taxon>
        <taxon>Pseudomonadota</taxon>
        <taxon>Gammaproteobacteria</taxon>
        <taxon>Oceanospirillales</taxon>
        <taxon>Oceanospirillaceae</taxon>
        <taxon>Marinobacterium</taxon>
    </lineage>
</organism>
<dbReference type="EMBL" id="FNRJ01000005">
    <property type="protein sequence ID" value="SEA62626.1"/>
    <property type="molecule type" value="Genomic_DNA"/>
</dbReference>
<evidence type="ECO:0000313" key="1">
    <source>
        <dbReference type="EMBL" id="SEA62626.1"/>
    </source>
</evidence>
<dbReference type="InterPro" id="IPR003718">
    <property type="entry name" value="OsmC/Ohr_fam"/>
</dbReference>